<keyword evidence="4" id="KW-1185">Reference proteome</keyword>
<dbReference type="AlphaFoldDB" id="A0A059F661"/>
<comment type="caution">
    <text evidence="3">The sequence shown here is derived from an EMBL/GenBank/DDBJ whole genome shotgun (WGS) entry which is preliminary data.</text>
</comment>
<dbReference type="PATRIC" id="fig|1280952.3.peg.3519"/>
<dbReference type="EMBL" id="ARYJ01000027">
    <property type="protein sequence ID" value="KCZ82560.1"/>
    <property type="molecule type" value="Genomic_DNA"/>
</dbReference>
<keyword evidence="2" id="KW-0472">Membrane</keyword>
<keyword evidence="2" id="KW-0812">Transmembrane</keyword>
<reference evidence="3 4" key="1">
    <citation type="journal article" date="2014" name="Antonie Van Leeuwenhoek">
        <title>Hyphomonas beringensis sp. nov. and Hyphomonas chukchiensis sp. nov., isolated from surface seawater of the Bering Sea and Chukchi Sea.</title>
        <authorList>
            <person name="Li C."/>
            <person name="Lai Q."/>
            <person name="Li G."/>
            <person name="Dong C."/>
            <person name="Wang J."/>
            <person name="Liao Y."/>
            <person name="Shao Z."/>
        </authorList>
    </citation>
    <scope>NUCLEOTIDE SEQUENCE [LARGE SCALE GENOMIC DNA]</scope>
    <source>
        <strain evidence="3 4">VP2</strain>
    </source>
</reference>
<accession>A0A059F661</accession>
<evidence type="ECO:0000256" key="1">
    <source>
        <dbReference type="SAM" id="MobiDB-lite"/>
    </source>
</evidence>
<feature type="transmembrane region" description="Helical" evidence="2">
    <location>
        <begin position="166"/>
        <end position="192"/>
    </location>
</feature>
<evidence type="ECO:0008006" key="5">
    <source>
        <dbReference type="Google" id="ProtNLM"/>
    </source>
</evidence>
<evidence type="ECO:0000313" key="4">
    <source>
        <dbReference type="Proteomes" id="UP000024816"/>
    </source>
</evidence>
<dbReference type="eggNOG" id="ENOG502Z8Y7">
    <property type="taxonomic scope" value="Bacteria"/>
</dbReference>
<evidence type="ECO:0000256" key="2">
    <source>
        <dbReference type="SAM" id="Phobius"/>
    </source>
</evidence>
<dbReference type="OrthoDB" id="9795988at2"/>
<protein>
    <recommendedName>
        <fullName evidence="5">Transmembrane protein</fullName>
    </recommendedName>
</protein>
<organism evidence="3 4">
    <name type="scientific">Hyphomonas jannaschiana VP2</name>
    <dbReference type="NCBI Taxonomy" id="1280952"/>
    <lineage>
        <taxon>Bacteria</taxon>
        <taxon>Pseudomonadati</taxon>
        <taxon>Pseudomonadota</taxon>
        <taxon>Alphaproteobacteria</taxon>
        <taxon>Hyphomonadales</taxon>
        <taxon>Hyphomonadaceae</taxon>
        <taxon>Hyphomonas</taxon>
    </lineage>
</organism>
<keyword evidence="2" id="KW-1133">Transmembrane helix</keyword>
<dbReference type="Proteomes" id="UP000024816">
    <property type="component" value="Unassembled WGS sequence"/>
</dbReference>
<evidence type="ECO:0000313" key="3">
    <source>
        <dbReference type="EMBL" id="KCZ82560.1"/>
    </source>
</evidence>
<feature type="compositionally biased region" description="Basic residues" evidence="1">
    <location>
        <begin position="419"/>
        <end position="431"/>
    </location>
</feature>
<dbReference type="RefSeq" id="WP_035585105.1">
    <property type="nucleotide sequence ID" value="NZ_ARYJ01000027.1"/>
</dbReference>
<feature type="region of interest" description="Disordered" evidence="1">
    <location>
        <begin position="419"/>
        <end position="452"/>
    </location>
</feature>
<feature type="transmembrane region" description="Helical" evidence="2">
    <location>
        <begin position="235"/>
        <end position="255"/>
    </location>
</feature>
<dbReference type="STRING" id="1280952.HJA_17602"/>
<feature type="transmembrane region" description="Helical" evidence="2">
    <location>
        <begin position="298"/>
        <end position="319"/>
    </location>
</feature>
<feature type="transmembrane region" description="Helical" evidence="2">
    <location>
        <begin position="198"/>
        <end position="223"/>
    </location>
</feature>
<proteinExistence type="predicted"/>
<gene>
    <name evidence="3" type="ORF">HJA_17602</name>
</gene>
<name>A0A059F661_9PROT</name>
<sequence>MADSKRPDLNFEVGYDLKSQKATFSIGISNIFERVGKRQFGFSASRWWTKRKGKVDAKHLLPLTSATRPDGREEEIHTQRDQQLTKVSSAVTQLTQDADDWITDHKPESLNADTLKSDIRAALNGALAPYRRRFQDTREEFVDSLAQYQEFRNENNLRRHAEVPLFFLKPFVILLALLLFETLVNSAIFAGISAQGLIGGWITAVMISTVNILLGLVFGILIIRYARIMEGHYKYALMAAGGLLVIAATFFNLYVAHFREVAEEAIIASQSGEIALTRAMAPRFNDAWPHFLQNPFNLGTVLGVALFVIGLCVFGWATYEGYRGFTDPFPGFGKVGKRFFIMRILRVGLEDAARQAGFDVLDRARERIDTSSRLHSHFKNQVSIAVSFAQRLSKAAATAESRINNHAWSLLSAYRSSNRRQRIKMHRKATRKPIANLPDPGDPPNYFDEDPRSNGQWVSVVPDADSLAARAGSALDGIDRNIETLDIARKYISDLRASIDEQLRQALDEEDMTLNRQAAEIIDIKPSKVKTIKNEAA</sequence>